<dbReference type="AlphaFoldDB" id="A0A6C0AQM2"/>
<proteinExistence type="predicted"/>
<sequence>MSTAVYPIGMRTMPASGYNHKSTYLNKQYIPWKGTGPNSFPVGTAPGHIRPLTNNDPGNVFQTGFGLARPIKHYRKGRVIPPPAIENVPDLNVVNPHNGDIRITINENALINYNLNRFVKSSTAVPLGGSRSSSGLLNDMMGAPGSFTVKQNPPNEKDGVSQMNANCKTCEGISIVASYKPNLTFLEENPEPNTQTATWCCNDEFKAKRRAIYASTNLKKNYYTTTKQYLQNRCKTYDQKAFNFLSYRTNLADEVANGANPYFISVAGNKGPTPGSPLSLTNTYLANCQPGAQIFNATENALISQMLSIMVNAGILTQSQLVNFNTLGINSIKGFFNWLNNLPQPEKTPALKVFTDFISNPYWGMPLSGPSNPAGCQLVVYKPNNYQFAKQGAVDSSTRNLKLNVDTISTNAASIQNYNNTGPLLVTANELYAGNDPNIMNLQKNKAPNCSGPWPINFYRQFQNKKNCHYKTLPQYQNPVSQPSPYRYFTTGSVFSSNHFSQSPNTYNTTSGSATGTAVRS</sequence>
<name>A0A6C0AQM2_9ZZZZ</name>
<dbReference type="EMBL" id="MN740762">
    <property type="protein sequence ID" value="QHS82078.1"/>
    <property type="molecule type" value="Genomic_DNA"/>
</dbReference>
<evidence type="ECO:0000313" key="2">
    <source>
        <dbReference type="EMBL" id="QHS82078.1"/>
    </source>
</evidence>
<accession>A0A6C0AQM2</accession>
<reference evidence="2" key="1">
    <citation type="journal article" date="2020" name="Nature">
        <title>Giant virus diversity and host interactions through global metagenomics.</title>
        <authorList>
            <person name="Schulz F."/>
            <person name="Roux S."/>
            <person name="Paez-Espino D."/>
            <person name="Jungbluth S."/>
            <person name="Walsh D.A."/>
            <person name="Denef V.J."/>
            <person name="McMahon K.D."/>
            <person name="Konstantinidis K.T."/>
            <person name="Eloe-Fadrosh E.A."/>
            <person name="Kyrpides N.C."/>
            <person name="Woyke T."/>
        </authorList>
    </citation>
    <scope>NUCLEOTIDE SEQUENCE</scope>
    <source>
        <strain evidence="2">GVMAG-S-1101165-79</strain>
    </source>
</reference>
<organism evidence="2">
    <name type="scientific">viral metagenome</name>
    <dbReference type="NCBI Taxonomy" id="1070528"/>
    <lineage>
        <taxon>unclassified sequences</taxon>
        <taxon>metagenomes</taxon>
        <taxon>organismal metagenomes</taxon>
    </lineage>
</organism>
<feature type="region of interest" description="Disordered" evidence="1">
    <location>
        <begin position="501"/>
        <end position="521"/>
    </location>
</feature>
<evidence type="ECO:0000256" key="1">
    <source>
        <dbReference type="SAM" id="MobiDB-lite"/>
    </source>
</evidence>
<protein>
    <submittedName>
        <fullName evidence="2">Uncharacterized protein</fullName>
    </submittedName>
</protein>